<evidence type="ECO:0000313" key="8">
    <source>
        <dbReference type="EMBL" id="SFD43599.1"/>
    </source>
</evidence>
<dbReference type="GO" id="GO:0050532">
    <property type="term" value="F:2-phosphosulfolactate phosphatase activity"/>
    <property type="evidence" value="ECO:0007669"/>
    <property type="project" value="UniProtKB-EC"/>
</dbReference>
<dbReference type="SUPFAM" id="SSF142823">
    <property type="entry name" value="ComB-like"/>
    <property type="match status" value="1"/>
</dbReference>
<comment type="similarity">
    <text evidence="2">Belongs to the ComB family.</text>
</comment>
<sequence>MRKIHVILKKEDVDERYLDNKIAVVFDILLATTTITTALEHGAREVIPVLDQSEAKEVIKAIPEGNGQLVGEDQGLTIEGFISPDPLALTGKISDKTMVLCTTNGTVALKKVLSAKSIYAASLLNSVAVARRLLDNCQDETILLVCAGSSGEFCVEDFYGAGYFIECLIAQCKEEEWDLTDAALSAFHFARGIGGQAAEIFHASRVGKMLTSLGMRESIDFAAKKDVCRIVPYIADRATLRIDEK</sequence>
<dbReference type="EC" id="3.1.3.71" evidence="3"/>
<organism evidence="8 9">
    <name type="scientific">Lentibacillus persicus</name>
    <dbReference type="NCBI Taxonomy" id="640948"/>
    <lineage>
        <taxon>Bacteria</taxon>
        <taxon>Bacillati</taxon>
        <taxon>Bacillota</taxon>
        <taxon>Bacilli</taxon>
        <taxon>Bacillales</taxon>
        <taxon>Bacillaceae</taxon>
        <taxon>Lentibacillus</taxon>
    </lineage>
</organism>
<dbReference type="InterPro" id="IPR005238">
    <property type="entry name" value="ComB-like"/>
</dbReference>
<dbReference type="EMBL" id="FOMR01000001">
    <property type="protein sequence ID" value="SFD43599.1"/>
    <property type="molecule type" value="Genomic_DNA"/>
</dbReference>
<dbReference type="OrthoDB" id="4913at2"/>
<dbReference type="Pfam" id="PF04029">
    <property type="entry name" value="2-ph_phosp"/>
    <property type="match status" value="1"/>
</dbReference>
<comment type="catalytic activity">
    <reaction evidence="7">
        <text>(2R)-O-phospho-3-sulfolactate + H2O = (2R)-3-sulfolactate + phosphate</text>
        <dbReference type="Rhea" id="RHEA:23416"/>
        <dbReference type="ChEBI" id="CHEBI:15377"/>
        <dbReference type="ChEBI" id="CHEBI:15597"/>
        <dbReference type="ChEBI" id="CHEBI:43474"/>
        <dbReference type="ChEBI" id="CHEBI:58738"/>
        <dbReference type="EC" id="3.1.3.71"/>
    </reaction>
</comment>
<evidence type="ECO:0000256" key="4">
    <source>
        <dbReference type="ARBA" id="ARBA00021948"/>
    </source>
</evidence>
<dbReference type="STRING" id="640948.SAMN05216238_101328"/>
<dbReference type="GO" id="GO:0050545">
    <property type="term" value="F:sulfopyruvate decarboxylase activity"/>
    <property type="evidence" value="ECO:0007669"/>
    <property type="project" value="TreeGrafter"/>
</dbReference>
<evidence type="ECO:0000256" key="5">
    <source>
        <dbReference type="ARBA" id="ARBA00022801"/>
    </source>
</evidence>
<evidence type="ECO:0000256" key="2">
    <source>
        <dbReference type="ARBA" id="ARBA00009997"/>
    </source>
</evidence>
<keyword evidence="9" id="KW-1185">Reference proteome</keyword>
<comment type="cofactor">
    <cofactor evidence="1">
        <name>Mg(2+)</name>
        <dbReference type="ChEBI" id="CHEBI:18420"/>
    </cofactor>
</comment>
<dbReference type="InterPro" id="IPR036702">
    <property type="entry name" value="ComB-like_sf"/>
</dbReference>
<dbReference type="Gene3D" id="3.90.1560.10">
    <property type="entry name" value="ComB-like"/>
    <property type="match status" value="1"/>
</dbReference>
<dbReference type="PANTHER" id="PTHR37311:SF1">
    <property type="entry name" value="2-PHOSPHOSULFOLACTATE PHOSPHATASE-RELATED"/>
    <property type="match status" value="1"/>
</dbReference>
<protein>
    <recommendedName>
        <fullName evidence="4">Probable 2-phosphosulfolactate phosphatase</fullName>
        <ecNumber evidence="3">3.1.3.71</ecNumber>
    </recommendedName>
</protein>
<reference evidence="9" key="1">
    <citation type="submission" date="2016-10" db="EMBL/GenBank/DDBJ databases">
        <authorList>
            <person name="Varghese N."/>
            <person name="Submissions S."/>
        </authorList>
    </citation>
    <scope>NUCLEOTIDE SEQUENCE [LARGE SCALE GENOMIC DNA]</scope>
    <source>
        <strain evidence="9">DSM 22530</strain>
    </source>
</reference>
<accession>A0A1I1SAT2</accession>
<keyword evidence="5" id="KW-0378">Hydrolase</keyword>
<dbReference type="Proteomes" id="UP000199474">
    <property type="component" value="Unassembled WGS sequence"/>
</dbReference>
<name>A0A1I1SAT2_9BACI</name>
<dbReference type="AlphaFoldDB" id="A0A1I1SAT2"/>
<evidence type="ECO:0000256" key="3">
    <source>
        <dbReference type="ARBA" id="ARBA00012953"/>
    </source>
</evidence>
<dbReference type="RefSeq" id="WP_090080347.1">
    <property type="nucleotide sequence ID" value="NZ_FOMR01000001.1"/>
</dbReference>
<evidence type="ECO:0000256" key="7">
    <source>
        <dbReference type="ARBA" id="ARBA00033711"/>
    </source>
</evidence>
<proteinExistence type="inferred from homology"/>
<evidence type="ECO:0000256" key="1">
    <source>
        <dbReference type="ARBA" id="ARBA00001946"/>
    </source>
</evidence>
<evidence type="ECO:0000256" key="6">
    <source>
        <dbReference type="ARBA" id="ARBA00022842"/>
    </source>
</evidence>
<evidence type="ECO:0000313" key="9">
    <source>
        <dbReference type="Proteomes" id="UP000199474"/>
    </source>
</evidence>
<dbReference type="GO" id="GO:0000287">
    <property type="term" value="F:magnesium ion binding"/>
    <property type="evidence" value="ECO:0007669"/>
    <property type="project" value="InterPro"/>
</dbReference>
<keyword evidence="6" id="KW-0460">Magnesium</keyword>
<gene>
    <name evidence="8" type="ORF">SAMN05216238_101328</name>
</gene>
<dbReference type="PANTHER" id="PTHR37311">
    <property type="entry name" value="2-PHOSPHOSULFOLACTATE PHOSPHATASE-RELATED"/>
    <property type="match status" value="1"/>
</dbReference>